<dbReference type="Proteomes" id="UP000762676">
    <property type="component" value="Unassembled WGS sequence"/>
</dbReference>
<evidence type="ECO:0008006" key="4">
    <source>
        <dbReference type="Google" id="ProtNLM"/>
    </source>
</evidence>
<comment type="caution">
    <text evidence="2">The sequence shown here is derived from an EMBL/GenBank/DDBJ whole genome shotgun (WGS) entry which is preliminary data.</text>
</comment>
<reference evidence="2 3" key="1">
    <citation type="journal article" date="2021" name="Elife">
        <title>Chloroplast acquisition without the gene transfer in kleptoplastic sea slugs, Plakobranchus ocellatus.</title>
        <authorList>
            <person name="Maeda T."/>
            <person name="Takahashi S."/>
            <person name="Yoshida T."/>
            <person name="Shimamura S."/>
            <person name="Takaki Y."/>
            <person name="Nagai Y."/>
            <person name="Toyoda A."/>
            <person name="Suzuki Y."/>
            <person name="Arimoto A."/>
            <person name="Ishii H."/>
            <person name="Satoh N."/>
            <person name="Nishiyama T."/>
            <person name="Hasebe M."/>
            <person name="Maruyama T."/>
            <person name="Minagawa J."/>
            <person name="Obokata J."/>
            <person name="Shigenobu S."/>
        </authorList>
    </citation>
    <scope>NUCLEOTIDE SEQUENCE [LARGE SCALE GENOMIC DNA]</scope>
</reference>
<feature type="region of interest" description="Disordered" evidence="1">
    <location>
        <begin position="343"/>
        <end position="363"/>
    </location>
</feature>
<sequence>MATKHNCCWSSNVTYTGLTKIHSDTQSGATARNTLANRRASCTLATESNLHQKELRALDLNKQALKSSMIAYTQKMQELTVEKSDQTYLRKFRARARTDFPRSFKPIRNDAFFREASLESVTNDKTHSKEREDSHDVLENPMRFKNDSYDGNSIRLSVDSGISVGSHEDDLGAISNIGNHWEDSKGTISNIDNHDCSDFYSSDSESMASSSHLSTKSENVVQVRKAVQYEGGAVSDTDITSQDDAPRRMKRYRKKWRIGKENPLLPTVQDNERVDDACLSRTADGDDFKSCFSIQPFPVENLSTVNVSQALASSNVYGPILSSRYRSCNGTDTVAEERKVTFKPKPTQSPSVTRIRLRHPKKKSKQDTKQFQHCFRYSELFEETPESTNFCNGQRFPSLTHPENTEQPELSMGTIKEMSPELETEDSASVSLFAEIDDFGRVEVVSKRSEKVLKSALRSPNISESHKIKHVHFFLPDILKR</sequence>
<proteinExistence type="predicted"/>
<dbReference type="AlphaFoldDB" id="A0AAV4G065"/>
<evidence type="ECO:0000256" key="1">
    <source>
        <dbReference type="SAM" id="MobiDB-lite"/>
    </source>
</evidence>
<evidence type="ECO:0000313" key="3">
    <source>
        <dbReference type="Proteomes" id="UP000762676"/>
    </source>
</evidence>
<organism evidence="2 3">
    <name type="scientific">Elysia marginata</name>
    <dbReference type="NCBI Taxonomy" id="1093978"/>
    <lineage>
        <taxon>Eukaryota</taxon>
        <taxon>Metazoa</taxon>
        <taxon>Spiralia</taxon>
        <taxon>Lophotrochozoa</taxon>
        <taxon>Mollusca</taxon>
        <taxon>Gastropoda</taxon>
        <taxon>Heterobranchia</taxon>
        <taxon>Euthyneura</taxon>
        <taxon>Panpulmonata</taxon>
        <taxon>Sacoglossa</taxon>
        <taxon>Placobranchoidea</taxon>
        <taxon>Plakobranchidae</taxon>
        <taxon>Elysia</taxon>
    </lineage>
</organism>
<protein>
    <recommendedName>
        <fullName evidence="4">Shugoshin C-terminal domain-containing protein</fullName>
    </recommendedName>
</protein>
<evidence type="ECO:0000313" key="2">
    <source>
        <dbReference type="EMBL" id="GFR78481.1"/>
    </source>
</evidence>
<accession>A0AAV4G065</accession>
<keyword evidence="3" id="KW-1185">Reference proteome</keyword>
<dbReference type="EMBL" id="BMAT01004699">
    <property type="protein sequence ID" value="GFR78481.1"/>
    <property type="molecule type" value="Genomic_DNA"/>
</dbReference>
<gene>
    <name evidence="2" type="ORF">ElyMa_002263600</name>
</gene>
<name>A0AAV4G065_9GAST</name>